<dbReference type="EMBL" id="ABYK01000027">
    <property type="protein sequence ID" value="EDZ93809.1"/>
    <property type="molecule type" value="Genomic_DNA"/>
</dbReference>
<accession>B5W3V6</accession>
<proteinExistence type="predicted"/>
<evidence type="ECO:0000313" key="2">
    <source>
        <dbReference type="Proteomes" id="UP000004061"/>
    </source>
</evidence>
<evidence type="ECO:0000313" key="1">
    <source>
        <dbReference type="EMBL" id="EDZ93809.1"/>
    </source>
</evidence>
<name>B5W3V6_LIMMA</name>
<sequence length="33" mass="3631">MVIGVYVILRKFSEVGGYRQEESTSPQEGKEGG</sequence>
<gene>
    <name evidence="1" type="ORF">AmaxDRAFT_3454</name>
</gene>
<reference evidence="1 2" key="1">
    <citation type="journal article" date="2011" name="Appl. Environ. Microbiol.">
        <title>Contribution of a Sodium Ion Gradient to Energy Conservation during Fermentation in the Cyanobacterium Arthrospira (Spirulina) maxima CS-328.</title>
        <authorList>
            <person name="Carrieri D."/>
            <person name="Ananyev G."/>
            <person name="Lenz O."/>
            <person name="Bryant D.A."/>
            <person name="Dismukes G.C."/>
        </authorList>
    </citation>
    <scope>NUCLEOTIDE SEQUENCE [LARGE SCALE GENOMIC DNA]</scope>
    <source>
        <strain evidence="1 2">CS-328</strain>
    </source>
</reference>
<protein>
    <submittedName>
        <fullName evidence="1">Uncharacterized protein</fullName>
    </submittedName>
</protein>
<organism evidence="1 2">
    <name type="scientific">Limnospira maxima CS-328</name>
    <dbReference type="NCBI Taxonomy" id="513049"/>
    <lineage>
        <taxon>Bacteria</taxon>
        <taxon>Bacillati</taxon>
        <taxon>Cyanobacteriota</taxon>
        <taxon>Cyanophyceae</taxon>
        <taxon>Oscillatoriophycideae</taxon>
        <taxon>Oscillatoriales</taxon>
        <taxon>Sirenicapillariaceae</taxon>
        <taxon>Limnospira</taxon>
    </lineage>
</organism>
<dbReference type="Proteomes" id="UP000004061">
    <property type="component" value="Unassembled WGS sequence"/>
</dbReference>
<dbReference type="AlphaFoldDB" id="B5W3V6"/>
<comment type="caution">
    <text evidence="1">The sequence shown here is derived from an EMBL/GenBank/DDBJ whole genome shotgun (WGS) entry which is preliminary data.</text>
</comment>
<keyword evidence="2" id="KW-1185">Reference proteome</keyword>